<protein>
    <submittedName>
        <fullName evidence="3">NADP oxidoreductase coenzyme F420-dependent</fullName>
    </submittedName>
</protein>
<proteinExistence type="predicted"/>
<dbReference type="SUPFAM" id="SSF51735">
    <property type="entry name" value="NAD(P)-binding Rossmann-fold domains"/>
    <property type="match status" value="1"/>
</dbReference>
<evidence type="ECO:0000256" key="1">
    <source>
        <dbReference type="ARBA" id="ARBA00023002"/>
    </source>
</evidence>
<sequence>MDIAVLGTGNVGATLGRRLAGLGHNIVFGSRLPQSERVQQLIEENPHAHAAETIAEAARQCDTILFAAPWTAARETLTNAGDLTGKTLIDCTNPLNETFDGITLGHTESAAEKIAHWAVGAHVVKAFNTASLATMENPDFDGQRATMFYCGDDVTAKATAGTLIDELGFEAIDAGDLQSARYLEPMAMLYIQLAIHQKMGSQFALKMLRR</sequence>
<dbReference type="InterPro" id="IPR028939">
    <property type="entry name" value="P5C_Rdtase_cat_N"/>
</dbReference>
<organism evidence="3 4">
    <name type="scientific">Rosistilla oblonga</name>
    <dbReference type="NCBI Taxonomy" id="2527990"/>
    <lineage>
        <taxon>Bacteria</taxon>
        <taxon>Pseudomonadati</taxon>
        <taxon>Planctomycetota</taxon>
        <taxon>Planctomycetia</taxon>
        <taxon>Pirellulales</taxon>
        <taxon>Pirellulaceae</taxon>
        <taxon>Rosistilla</taxon>
    </lineage>
</organism>
<feature type="domain" description="Pyrroline-5-carboxylate reductase catalytic N-terminal" evidence="2">
    <location>
        <begin position="3"/>
        <end position="94"/>
    </location>
</feature>
<dbReference type="PANTHER" id="PTHR14239">
    <property type="entry name" value="DUDULIN-RELATED"/>
    <property type="match status" value="1"/>
</dbReference>
<name>A0A518IWH5_9BACT</name>
<keyword evidence="1" id="KW-0560">Oxidoreductase</keyword>
<dbReference type="Pfam" id="PF03807">
    <property type="entry name" value="F420_oxidored"/>
    <property type="match status" value="1"/>
</dbReference>
<evidence type="ECO:0000313" key="3">
    <source>
        <dbReference type="EMBL" id="QDV57448.1"/>
    </source>
</evidence>
<dbReference type="GO" id="GO:0016491">
    <property type="term" value="F:oxidoreductase activity"/>
    <property type="evidence" value="ECO:0007669"/>
    <property type="project" value="UniProtKB-KW"/>
</dbReference>
<dbReference type="EMBL" id="CP036318">
    <property type="protein sequence ID" value="QDV57448.1"/>
    <property type="molecule type" value="Genomic_DNA"/>
</dbReference>
<evidence type="ECO:0000259" key="2">
    <source>
        <dbReference type="Pfam" id="PF03807"/>
    </source>
</evidence>
<reference evidence="3 4" key="1">
    <citation type="submission" date="2019-02" db="EMBL/GenBank/DDBJ databases">
        <title>Deep-cultivation of Planctomycetes and their phenomic and genomic characterization uncovers novel biology.</title>
        <authorList>
            <person name="Wiegand S."/>
            <person name="Jogler M."/>
            <person name="Boedeker C."/>
            <person name="Pinto D."/>
            <person name="Vollmers J."/>
            <person name="Rivas-Marin E."/>
            <person name="Kohn T."/>
            <person name="Peeters S.H."/>
            <person name="Heuer A."/>
            <person name="Rast P."/>
            <person name="Oberbeckmann S."/>
            <person name="Bunk B."/>
            <person name="Jeske O."/>
            <person name="Meyerdierks A."/>
            <person name="Storesund J.E."/>
            <person name="Kallscheuer N."/>
            <person name="Luecker S."/>
            <person name="Lage O.M."/>
            <person name="Pohl T."/>
            <person name="Merkel B.J."/>
            <person name="Hornburger P."/>
            <person name="Mueller R.-W."/>
            <person name="Bruemmer F."/>
            <person name="Labrenz M."/>
            <person name="Spormann A.M."/>
            <person name="Op den Camp H."/>
            <person name="Overmann J."/>
            <person name="Amann R."/>
            <person name="Jetten M.S.M."/>
            <person name="Mascher T."/>
            <person name="Medema M.H."/>
            <person name="Devos D.P."/>
            <person name="Kaster A.-K."/>
            <person name="Ovreas L."/>
            <person name="Rohde M."/>
            <person name="Galperin M.Y."/>
            <person name="Jogler C."/>
        </authorList>
    </citation>
    <scope>NUCLEOTIDE SEQUENCE [LARGE SCALE GENOMIC DNA]</scope>
    <source>
        <strain evidence="3 4">Mal33</strain>
    </source>
</reference>
<dbReference type="PANTHER" id="PTHR14239:SF10">
    <property type="entry name" value="REDUCTASE"/>
    <property type="match status" value="1"/>
</dbReference>
<dbReference type="InterPro" id="IPR036291">
    <property type="entry name" value="NAD(P)-bd_dom_sf"/>
</dbReference>
<accession>A0A518IWH5</accession>
<dbReference type="Proteomes" id="UP000316770">
    <property type="component" value="Chromosome"/>
</dbReference>
<keyword evidence="4" id="KW-1185">Reference proteome</keyword>
<dbReference type="AlphaFoldDB" id="A0A518IWH5"/>
<dbReference type="InterPro" id="IPR051267">
    <property type="entry name" value="STEAP_metalloreductase"/>
</dbReference>
<gene>
    <name evidence="3" type="ORF">Mal33_34580</name>
</gene>
<dbReference type="Gene3D" id="3.40.50.720">
    <property type="entry name" value="NAD(P)-binding Rossmann-like Domain"/>
    <property type="match status" value="1"/>
</dbReference>
<evidence type="ECO:0000313" key="4">
    <source>
        <dbReference type="Proteomes" id="UP000316770"/>
    </source>
</evidence>